<evidence type="ECO:0000313" key="2">
    <source>
        <dbReference type="Proteomes" id="UP001153461"/>
    </source>
</evidence>
<accession>A0A9W4MRL3</accession>
<name>A0A9W4MRL3_PENNA</name>
<protein>
    <submittedName>
        <fullName evidence="1">Uncharacterized protein</fullName>
    </submittedName>
</protein>
<proteinExistence type="predicted"/>
<gene>
    <name evidence="1" type="ORF">PNAL_LOCUS4740</name>
</gene>
<comment type="caution">
    <text evidence="1">The sequence shown here is derived from an EMBL/GenBank/DDBJ whole genome shotgun (WGS) entry which is preliminary data.</text>
</comment>
<evidence type="ECO:0000313" key="1">
    <source>
        <dbReference type="EMBL" id="CAG8102673.1"/>
    </source>
</evidence>
<dbReference type="OrthoDB" id="68328at2759"/>
<dbReference type="AlphaFoldDB" id="A0A9W4MRL3"/>
<reference evidence="1" key="1">
    <citation type="submission" date="2021-07" db="EMBL/GenBank/DDBJ databases">
        <authorList>
            <person name="Branca A.L. A."/>
        </authorList>
    </citation>
    <scope>NUCLEOTIDE SEQUENCE</scope>
</reference>
<organism evidence="1 2">
    <name type="scientific">Penicillium nalgiovense</name>
    <dbReference type="NCBI Taxonomy" id="60175"/>
    <lineage>
        <taxon>Eukaryota</taxon>
        <taxon>Fungi</taxon>
        <taxon>Dikarya</taxon>
        <taxon>Ascomycota</taxon>
        <taxon>Pezizomycotina</taxon>
        <taxon>Eurotiomycetes</taxon>
        <taxon>Eurotiomycetidae</taxon>
        <taxon>Eurotiales</taxon>
        <taxon>Aspergillaceae</taxon>
        <taxon>Penicillium</taxon>
    </lineage>
</organism>
<sequence length="385" mass="43489">MEIVPKSVTVSLTDPLGFLAIVHREEDGSNKPCIFRWSLSADAWGPSGFMLFQHTADGLKKVEGKHRPPPPETLELTGRDVEFEELLPGQCIKRNLCDLPPFWDQLVEGVKYELLWPGAEYALWDWGTFREHLGQEIGTNLGLPRVIIPGGARCTLAVIESHVFPRTPSPSPVRKSERITGAPCLSVSLEGPSEMILGERLTVTMKVTYDGLTCEDGETVLAEATPIIIQKLPFSFLNFRLHRRDHNYDMWDSDDDAPEWEAYHDDQWNILGINVEGPDIEVNVTDDKLFLSLQPGESWHKRIILGLNELHPDTAVGDSYRFQYWGGRVKWWVWGSRQEHANTVVRVPPWMGSDVVDPADNEGKPHIIIPESNRVEFAILKNTVA</sequence>
<dbReference type="Proteomes" id="UP001153461">
    <property type="component" value="Unassembled WGS sequence"/>
</dbReference>
<dbReference type="EMBL" id="CAJVNV010000194">
    <property type="protein sequence ID" value="CAG8102673.1"/>
    <property type="molecule type" value="Genomic_DNA"/>
</dbReference>